<dbReference type="InterPro" id="IPR017072">
    <property type="entry name" value="TF_Spt6"/>
</dbReference>
<protein>
    <submittedName>
        <fullName evidence="1">Uncharacterized protein</fullName>
    </submittedName>
</protein>
<proteinExistence type="predicted"/>
<gene>
    <name evidence="1" type="ORF">IFM89_019157</name>
</gene>
<comment type="caution">
    <text evidence="1">The sequence shown here is derived from an EMBL/GenBank/DDBJ whole genome shotgun (WGS) entry which is preliminary data.</text>
</comment>
<reference evidence="1 2" key="1">
    <citation type="submission" date="2020-10" db="EMBL/GenBank/DDBJ databases">
        <title>The Coptis chinensis genome and diversification of protoberbering-type alkaloids.</title>
        <authorList>
            <person name="Wang B."/>
            <person name="Shu S."/>
            <person name="Song C."/>
            <person name="Liu Y."/>
        </authorList>
    </citation>
    <scope>NUCLEOTIDE SEQUENCE [LARGE SCALE GENOMIC DNA]</scope>
    <source>
        <strain evidence="1">HL-2020</strain>
        <tissue evidence="1">Leaf</tissue>
    </source>
</reference>
<dbReference type="PANTHER" id="PTHR10145:SF6">
    <property type="entry name" value="TRANSCRIPTION ELONGATION FACTOR SPT6"/>
    <property type="match status" value="1"/>
</dbReference>
<dbReference type="EMBL" id="JADFTS010000009">
    <property type="protein sequence ID" value="KAF9589107.1"/>
    <property type="molecule type" value="Genomic_DNA"/>
</dbReference>
<dbReference type="InterPro" id="IPR023323">
    <property type="entry name" value="Tex-like_dom_sf"/>
</dbReference>
<dbReference type="GO" id="GO:0042393">
    <property type="term" value="F:histone binding"/>
    <property type="evidence" value="ECO:0007669"/>
    <property type="project" value="TreeGrafter"/>
</dbReference>
<dbReference type="Proteomes" id="UP000631114">
    <property type="component" value="Unassembled WGS sequence"/>
</dbReference>
<dbReference type="PANTHER" id="PTHR10145">
    <property type="entry name" value="TRANSCRIPTION ELONGATION FACTOR SPT6"/>
    <property type="match status" value="1"/>
</dbReference>
<dbReference type="Gene3D" id="1.10.3500.10">
    <property type="entry name" value="Tex N-terminal region-like"/>
    <property type="match status" value="2"/>
</dbReference>
<dbReference type="SUPFAM" id="SSF158832">
    <property type="entry name" value="Tex N-terminal region-like"/>
    <property type="match status" value="1"/>
</dbReference>
<dbReference type="AlphaFoldDB" id="A0A835H040"/>
<organism evidence="1 2">
    <name type="scientific">Coptis chinensis</name>
    <dbReference type="NCBI Taxonomy" id="261450"/>
    <lineage>
        <taxon>Eukaryota</taxon>
        <taxon>Viridiplantae</taxon>
        <taxon>Streptophyta</taxon>
        <taxon>Embryophyta</taxon>
        <taxon>Tracheophyta</taxon>
        <taxon>Spermatophyta</taxon>
        <taxon>Magnoliopsida</taxon>
        <taxon>Ranunculales</taxon>
        <taxon>Ranunculaceae</taxon>
        <taxon>Coptidoideae</taxon>
        <taxon>Coptis</taxon>
    </lineage>
</organism>
<evidence type="ECO:0000313" key="1">
    <source>
        <dbReference type="EMBL" id="KAF9589107.1"/>
    </source>
</evidence>
<dbReference type="GO" id="GO:0140673">
    <property type="term" value="P:transcription elongation-coupled chromatin remodeling"/>
    <property type="evidence" value="ECO:0007669"/>
    <property type="project" value="InterPro"/>
</dbReference>
<accession>A0A835H040</accession>
<dbReference type="GO" id="GO:0031491">
    <property type="term" value="F:nucleosome binding"/>
    <property type="evidence" value="ECO:0007669"/>
    <property type="project" value="TreeGrafter"/>
</dbReference>
<dbReference type="GO" id="GO:0034728">
    <property type="term" value="P:nucleosome organization"/>
    <property type="evidence" value="ECO:0007669"/>
    <property type="project" value="TreeGrafter"/>
</dbReference>
<sequence>MTEKDNHIRDVDVPKRMQEIPTRLSSDIKEDIPRFLELMHVEKCDESCPTLLKDFSEEMTVTEDRDKDTRILKWHKKLFESIIESIKTAEIEREVDDVDSKFNLHFSPGEVGVDEGQFKRPKRKSHYSICSKAGLWEVSRKIGHSSEQLGLLINLETMNIVPLNNAEKKESPKDLAQNFTCAMFETPQAMLKGARHMAAVEISCEPHIRKHVRGAKIWNEQRNLILKDAFSNFLIPLMEKKVRYVLIARSKKILLMEYGKQLWSKVSVAPYKQKGTNDVTSMMKLHQESWLAVRDVETLQPLL</sequence>
<keyword evidence="2" id="KW-1185">Reference proteome</keyword>
<dbReference type="GO" id="GO:0008023">
    <property type="term" value="C:transcription elongation factor complex"/>
    <property type="evidence" value="ECO:0007669"/>
    <property type="project" value="TreeGrafter"/>
</dbReference>
<dbReference type="OrthoDB" id="995477at2759"/>
<evidence type="ECO:0000313" key="2">
    <source>
        <dbReference type="Proteomes" id="UP000631114"/>
    </source>
</evidence>
<name>A0A835H040_9MAGN</name>